<comment type="similarity">
    <text evidence="1 2">Belongs to the DNA polymerase type-Y family.</text>
</comment>
<dbReference type="Gene3D" id="3.30.1490.100">
    <property type="entry name" value="DNA polymerase, Y-family, little finger domain"/>
    <property type="match status" value="1"/>
</dbReference>
<dbReference type="GO" id="GO:0042276">
    <property type="term" value="P:error-prone translesion synthesis"/>
    <property type="evidence" value="ECO:0007669"/>
    <property type="project" value="TreeGrafter"/>
</dbReference>
<proteinExistence type="inferred from homology"/>
<dbReference type="NCBIfam" id="NF002677">
    <property type="entry name" value="PRK02406.1"/>
    <property type="match status" value="1"/>
</dbReference>
<dbReference type="GO" id="GO:0006281">
    <property type="term" value="P:DNA repair"/>
    <property type="evidence" value="ECO:0007669"/>
    <property type="project" value="UniProtKB-UniRule"/>
</dbReference>
<dbReference type="EMBL" id="QXEV01000006">
    <property type="protein sequence ID" value="RIA77834.1"/>
    <property type="molecule type" value="Genomic_DNA"/>
</dbReference>
<comment type="catalytic activity">
    <reaction evidence="2">
        <text>DNA(n) + a 2'-deoxyribonucleoside 5'-triphosphate = DNA(n+1) + diphosphate</text>
        <dbReference type="Rhea" id="RHEA:22508"/>
        <dbReference type="Rhea" id="RHEA-COMP:17339"/>
        <dbReference type="Rhea" id="RHEA-COMP:17340"/>
        <dbReference type="ChEBI" id="CHEBI:33019"/>
        <dbReference type="ChEBI" id="CHEBI:61560"/>
        <dbReference type="ChEBI" id="CHEBI:173112"/>
        <dbReference type="EC" id="2.7.7.7"/>
    </reaction>
</comment>
<comment type="caution">
    <text evidence="4">The sequence shown here is derived from an EMBL/GenBank/DDBJ whole genome shotgun (WGS) entry which is preliminary data.</text>
</comment>
<dbReference type="SUPFAM" id="SSF56672">
    <property type="entry name" value="DNA/RNA polymerases"/>
    <property type="match status" value="1"/>
</dbReference>
<dbReference type="HAMAP" id="MF_01113">
    <property type="entry name" value="DNApol_IV"/>
    <property type="match status" value="1"/>
</dbReference>
<dbReference type="Gene3D" id="3.40.1170.60">
    <property type="match status" value="1"/>
</dbReference>
<feature type="binding site" evidence="2">
    <location>
        <position position="13"/>
    </location>
    <ligand>
        <name>Mg(2+)</name>
        <dbReference type="ChEBI" id="CHEBI:18420"/>
    </ligand>
</feature>
<dbReference type="CDD" id="cd03586">
    <property type="entry name" value="PolY_Pol_IV_kappa"/>
    <property type="match status" value="1"/>
</dbReference>
<dbReference type="Gene3D" id="3.30.70.270">
    <property type="match status" value="1"/>
</dbReference>
<dbReference type="InterPro" id="IPR022880">
    <property type="entry name" value="DNApol_IV"/>
</dbReference>
<dbReference type="GO" id="GO:0003684">
    <property type="term" value="F:damaged DNA binding"/>
    <property type="evidence" value="ECO:0007669"/>
    <property type="project" value="InterPro"/>
</dbReference>
<dbReference type="Proteomes" id="UP000266506">
    <property type="component" value="Unassembled WGS sequence"/>
</dbReference>
<dbReference type="InterPro" id="IPR036775">
    <property type="entry name" value="DNA_pol_Y-fam_lit_finger_sf"/>
</dbReference>
<protein>
    <recommendedName>
        <fullName evidence="2">DNA polymerase IV</fullName>
        <shortName evidence="2">Pol IV</shortName>
        <ecNumber evidence="2">2.7.7.7</ecNumber>
    </recommendedName>
</protein>
<keyword evidence="2" id="KW-0808">Transferase</keyword>
<dbReference type="OrthoDB" id="9808813at2"/>
<keyword evidence="2" id="KW-0227">DNA damage</keyword>
<gene>
    <name evidence="2" type="primary">dinB</name>
    <name evidence="4" type="ORF">EI71_00810</name>
</gene>
<dbReference type="PROSITE" id="PS50173">
    <property type="entry name" value="UMUC"/>
    <property type="match status" value="1"/>
</dbReference>
<dbReference type="InterPro" id="IPR050116">
    <property type="entry name" value="DNA_polymerase-Y"/>
</dbReference>
<keyword evidence="2" id="KW-0238">DNA-binding</keyword>
<dbReference type="InParanoid" id="A0A397S6F6"/>
<comment type="function">
    <text evidence="2">Poorly processive, error-prone DNA polymerase involved in untargeted mutagenesis. Copies undamaged DNA at stalled replication forks, which arise in vivo from mismatched or misaligned primer ends. These misaligned primers can be extended by PolIV. Exhibits no 3'-5' exonuclease (proofreading) activity. May be involved in translesional synthesis, in conjunction with the beta clamp from PolIII.</text>
</comment>
<keyword evidence="2" id="KW-0479">Metal-binding</keyword>
<evidence type="ECO:0000259" key="3">
    <source>
        <dbReference type="PROSITE" id="PS50173"/>
    </source>
</evidence>
<dbReference type="InterPro" id="IPR043502">
    <property type="entry name" value="DNA/RNA_pol_sf"/>
</dbReference>
<dbReference type="InterPro" id="IPR043128">
    <property type="entry name" value="Rev_trsase/Diguanyl_cyclase"/>
</dbReference>
<keyword evidence="2" id="KW-0234">DNA repair</keyword>
<dbReference type="Gene3D" id="1.10.150.20">
    <property type="entry name" value="5' to 3' exonuclease, C-terminal subdomain"/>
    <property type="match status" value="1"/>
</dbReference>
<accession>A0A397S6F6</accession>
<evidence type="ECO:0000313" key="4">
    <source>
        <dbReference type="EMBL" id="RIA77834.1"/>
    </source>
</evidence>
<keyword evidence="5" id="KW-1185">Reference proteome</keyword>
<dbReference type="PANTHER" id="PTHR11076:SF33">
    <property type="entry name" value="DNA POLYMERASE KAPPA"/>
    <property type="match status" value="1"/>
</dbReference>
<organism evidence="4 5">
    <name type="scientific">Anaeroplasma bactoclasticum</name>
    <dbReference type="NCBI Taxonomy" id="2088"/>
    <lineage>
        <taxon>Bacteria</taxon>
        <taxon>Bacillati</taxon>
        <taxon>Mycoplasmatota</taxon>
        <taxon>Mollicutes</taxon>
        <taxon>Anaeroplasmatales</taxon>
        <taxon>Anaeroplasmataceae</taxon>
        <taxon>Anaeroplasma</taxon>
    </lineage>
</organism>
<evidence type="ECO:0000313" key="5">
    <source>
        <dbReference type="Proteomes" id="UP000266506"/>
    </source>
</evidence>
<dbReference type="GO" id="GO:0009432">
    <property type="term" value="P:SOS response"/>
    <property type="evidence" value="ECO:0007669"/>
    <property type="project" value="TreeGrafter"/>
</dbReference>
<comment type="subunit">
    <text evidence="2">Monomer.</text>
</comment>
<reference evidence="4 5" key="1">
    <citation type="submission" date="2018-08" db="EMBL/GenBank/DDBJ databases">
        <title>Genomic Encyclopedia of Archaeal and Bacterial Type Strains, Phase II (KMG-II): from individual species to whole genera.</title>
        <authorList>
            <person name="Goeker M."/>
        </authorList>
    </citation>
    <scope>NUCLEOTIDE SEQUENCE [LARGE SCALE GENOMIC DNA]</scope>
    <source>
        <strain evidence="4 5">ATCC 27112</strain>
    </source>
</reference>
<dbReference type="InterPro" id="IPR001126">
    <property type="entry name" value="UmuC"/>
</dbReference>
<dbReference type="Pfam" id="PF00817">
    <property type="entry name" value="IMS"/>
    <property type="match status" value="1"/>
</dbReference>
<evidence type="ECO:0000256" key="2">
    <source>
        <dbReference type="HAMAP-Rule" id="MF_01113"/>
    </source>
</evidence>
<dbReference type="AlphaFoldDB" id="A0A397S6F6"/>
<sequence>MKENTSKIIFHIDMNAFFCSVACILRPELRGIPFAIGRENTTKGVLSTASYEARAYGIHSAMPTIEAKRILPSLTIVHLDYKIYQQYHMKFLSIIREYTNKLEIASIDECYCDMTLACKNKHPIVLAKEIQSRILKEHGLPCSIGISYTLFLAKMASDMKKPLGVTVITKGNIRHMLGPLSVEDIYGIGKRTSPILIHAGIKTIDDFMNPINKDKVIDLVGINTYQYVRSHVLGLSSDIVDPDRYAKSQSISTSQTYDVHKESLSDMLYELRGMTRSVVARMKEEKSLCKTVTITLRDSDFVTITRQTKLDDYSDDFDLIYSVVTDLTEENVDSEKTYRLLGVGVSGLIEKDKLPKEYNLFTVDDVMKKEIIIDEMIQDFQKKYGKTALFRKKEKQGWFIEWKNIK</sequence>
<dbReference type="GO" id="GO:0006261">
    <property type="term" value="P:DNA-templated DNA replication"/>
    <property type="evidence" value="ECO:0007669"/>
    <property type="project" value="UniProtKB-UniRule"/>
</dbReference>
<dbReference type="SUPFAM" id="SSF100879">
    <property type="entry name" value="Lesion bypass DNA polymerase (Y-family), little finger domain"/>
    <property type="match status" value="1"/>
</dbReference>
<dbReference type="Pfam" id="PF11799">
    <property type="entry name" value="IMS_C"/>
    <property type="match status" value="1"/>
</dbReference>
<feature type="site" description="Substrate discrimination" evidence="2">
    <location>
        <position position="18"/>
    </location>
</feature>
<keyword evidence="2" id="KW-0515">Mutator protein</keyword>
<dbReference type="PANTHER" id="PTHR11076">
    <property type="entry name" value="DNA REPAIR POLYMERASE UMUC / TRANSFERASE FAMILY MEMBER"/>
    <property type="match status" value="1"/>
</dbReference>
<dbReference type="EC" id="2.7.7.7" evidence="2"/>
<keyword evidence="2" id="KW-0460">Magnesium</keyword>
<keyword evidence="2" id="KW-0235">DNA replication</keyword>
<keyword evidence="2" id="KW-0548">Nucleotidyltransferase</keyword>
<dbReference type="GO" id="GO:0003887">
    <property type="term" value="F:DNA-directed DNA polymerase activity"/>
    <property type="evidence" value="ECO:0007669"/>
    <property type="project" value="UniProtKB-UniRule"/>
</dbReference>
<feature type="active site" evidence="2">
    <location>
        <position position="109"/>
    </location>
</feature>
<keyword evidence="2" id="KW-0239">DNA-directed DNA polymerase</keyword>
<feature type="domain" description="UmuC" evidence="3">
    <location>
        <begin position="9"/>
        <end position="189"/>
    </location>
</feature>
<evidence type="ECO:0000256" key="1">
    <source>
        <dbReference type="ARBA" id="ARBA00010945"/>
    </source>
</evidence>
<comment type="subcellular location">
    <subcellularLocation>
        <location evidence="2">Cytoplasm</location>
    </subcellularLocation>
</comment>
<dbReference type="GO" id="GO:0000287">
    <property type="term" value="F:magnesium ion binding"/>
    <property type="evidence" value="ECO:0007669"/>
    <property type="project" value="UniProtKB-UniRule"/>
</dbReference>
<dbReference type="GO" id="GO:0005829">
    <property type="term" value="C:cytosol"/>
    <property type="evidence" value="ECO:0007669"/>
    <property type="project" value="TreeGrafter"/>
</dbReference>
<comment type="cofactor">
    <cofactor evidence="2">
        <name>Mg(2+)</name>
        <dbReference type="ChEBI" id="CHEBI:18420"/>
    </cofactor>
    <text evidence="2">Binds 2 magnesium ions per subunit.</text>
</comment>
<keyword evidence="2" id="KW-0963">Cytoplasm</keyword>
<dbReference type="FunCoup" id="A0A397S6F6">
    <property type="interactions" value="336"/>
</dbReference>
<name>A0A397S6F6_9MOLU</name>
<dbReference type="InterPro" id="IPR017961">
    <property type="entry name" value="DNA_pol_Y-fam_little_finger"/>
</dbReference>
<feature type="binding site" evidence="2">
    <location>
        <position position="108"/>
    </location>
    <ligand>
        <name>Mg(2+)</name>
        <dbReference type="ChEBI" id="CHEBI:18420"/>
    </ligand>
</feature>